<dbReference type="GO" id="GO:0005524">
    <property type="term" value="F:ATP binding"/>
    <property type="evidence" value="ECO:0007669"/>
    <property type="project" value="UniProtKB-UniRule"/>
</dbReference>
<dbReference type="InterPro" id="IPR014016">
    <property type="entry name" value="UvrD-like_ATP-bd"/>
</dbReference>
<proteinExistence type="inferred from homology"/>
<comment type="catalytic activity">
    <reaction evidence="10">
        <text>ATP + H2O = ADP + phosphate + H(+)</text>
        <dbReference type="Rhea" id="RHEA:13065"/>
        <dbReference type="ChEBI" id="CHEBI:15377"/>
        <dbReference type="ChEBI" id="CHEBI:15378"/>
        <dbReference type="ChEBI" id="CHEBI:30616"/>
        <dbReference type="ChEBI" id="CHEBI:43474"/>
        <dbReference type="ChEBI" id="CHEBI:456216"/>
        <dbReference type="EC" id="5.6.2.4"/>
    </reaction>
</comment>
<dbReference type="GO" id="GO:0003677">
    <property type="term" value="F:DNA binding"/>
    <property type="evidence" value="ECO:0007669"/>
    <property type="project" value="UniProtKB-KW"/>
</dbReference>
<gene>
    <name evidence="15" type="ORF">TD95_003443</name>
</gene>
<evidence type="ECO:0000256" key="5">
    <source>
        <dbReference type="ARBA" id="ARBA00022840"/>
    </source>
</evidence>
<keyword evidence="16" id="KW-1185">Reference proteome</keyword>
<dbReference type="AlphaFoldDB" id="A0A0F4ZI51"/>
<keyword evidence="4 11" id="KW-0347">Helicase</keyword>
<dbReference type="EC" id="5.6.2.4" evidence="9"/>
<dbReference type="InterPro" id="IPR013986">
    <property type="entry name" value="DExx_box_DNA_helicase_dom_sf"/>
</dbReference>
<dbReference type="Gene3D" id="1.10.486.10">
    <property type="entry name" value="PCRA, domain 4"/>
    <property type="match status" value="1"/>
</dbReference>
<feature type="non-terminal residue" evidence="15">
    <location>
        <position position="1002"/>
    </location>
</feature>
<dbReference type="Pfam" id="PF13361">
    <property type="entry name" value="UvrD_C"/>
    <property type="match status" value="1"/>
</dbReference>
<reference evidence="15 16" key="1">
    <citation type="submission" date="2015-03" db="EMBL/GenBank/DDBJ databases">
        <authorList>
            <person name="Radwan O."/>
            <person name="Al-Naeli F.A."/>
            <person name="Rendon G.A."/>
            <person name="Fields C."/>
        </authorList>
    </citation>
    <scope>NUCLEOTIDE SEQUENCE [LARGE SCALE GENOMIC DNA]</scope>
    <source>
        <strain evidence="15">CR-DP1</strain>
    </source>
</reference>
<evidence type="ECO:0000256" key="4">
    <source>
        <dbReference type="ARBA" id="ARBA00022806"/>
    </source>
</evidence>
<feature type="region of interest" description="Disordered" evidence="12">
    <location>
        <begin position="952"/>
        <end position="1002"/>
    </location>
</feature>
<dbReference type="GO" id="GO:0043138">
    <property type="term" value="F:3'-5' DNA helicase activity"/>
    <property type="evidence" value="ECO:0007669"/>
    <property type="project" value="UniProtKB-EC"/>
</dbReference>
<evidence type="ECO:0000259" key="14">
    <source>
        <dbReference type="PROSITE" id="PS51217"/>
    </source>
</evidence>
<dbReference type="PANTHER" id="PTHR11070">
    <property type="entry name" value="UVRD / RECB / PCRA DNA HELICASE FAMILY MEMBER"/>
    <property type="match status" value="1"/>
</dbReference>
<evidence type="ECO:0000259" key="13">
    <source>
        <dbReference type="PROSITE" id="PS51198"/>
    </source>
</evidence>
<dbReference type="GO" id="GO:0005634">
    <property type="term" value="C:nucleus"/>
    <property type="evidence" value="ECO:0007669"/>
    <property type="project" value="TreeGrafter"/>
</dbReference>
<organism evidence="15 16">
    <name type="scientific">Thielaviopsis punctulata</name>
    <dbReference type="NCBI Taxonomy" id="72032"/>
    <lineage>
        <taxon>Eukaryota</taxon>
        <taxon>Fungi</taxon>
        <taxon>Dikarya</taxon>
        <taxon>Ascomycota</taxon>
        <taxon>Pezizomycotina</taxon>
        <taxon>Sordariomycetes</taxon>
        <taxon>Hypocreomycetidae</taxon>
        <taxon>Microascales</taxon>
        <taxon>Ceratocystidaceae</taxon>
        <taxon>Thielaviopsis</taxon>
    </lineage>
</organism>
<keyword evidence="7" id="KW-0413">Isomerase</keyword>
<accession>A0A0F4ZI51</accession>
<feature type="region of interest" description="Disordered" evidence="12">
    <location>
        <begin position="781"/>
        <end position="815"/>
    </location>
</feature>
<dbReference type="EMBL" id="LAEV01000655">
    <property type="protein sequence ID" value="KKA29885.1"/>
    <property type="molecule type" value="Genomic_DNA"/>
</dbReference>
<dbReference type="CDD" id="cd17932">
    <property type="entry name" value="DEXQc_UvrD"/>
    <property type="match status" value="1"/>
</dbReference>
<evidence type="ECO:0000256" key="11">
    <source>
        <dbReference type="PROSITE-ProRule" id="PRU00560"/>
    </source>
</evidence>
<dbReference type="InterPro" id="IPR014017">
    <property type="entry name" value="DNA_helicase_UvrD-like_C"/>
</dbReference>
<evidence type="ECO:0000313" key="15">
    <source>
        <dbReference type="EMBL" id="KKA29885.1"/>
    </source>
</evidence>
<evidence type="ECO:0000256" key="10">
    <source>
        <dbReference type="ARBA" id="ARBA00048988"/>
    </source>
</evidence>
<dbReference type="InterPro" id="IPR000212">
    <property type="entry name" value="DNA_helicase_UvrD/REP"/>
</dbReference>
<dbReference type="SUPFAM" id="SSF52540">
    <property type="entry name" value="P-loop containing nucleoside triphosphate hydrolases"/>
    <property type="match status" value="1"/>
</dbReference>
<dbReference type="PANTHER" id="PTHR11070:SF2">
    <property type="entry name" value="ATP-DEPENDENT DNA HELICASE SRS2"/>
    <property type="match status" value="1"/>
</dbReference>
<dbReference type="Pfam" id="PF00580">
    <property type="entry name" value="UvrD-helicase"/>
    <property type="match status" value="1"/>
</dbReference>
<name>A0A0F4ZI51_9PEZI</name>
<dbReference type="Gene3D" id="1.10.10.160">
    <property type="match status" value="1"/>
</dbReference>
<feature type="domain" description="UvrD-like helicase C-terminal" evidence="14">
    <location>
        <begin position="295"/>
        <end position="603"/>
    </location>
</feature>
<sequence length="1002" mass="111927">MSETTTNSGDEALILAGLNAAQRRAVCTDSNCVAILAGPGCGKTHTLTSRVAYLIDQRGYDPRNIIVATFTVKAAREMRDRIGHMVGEERQKKLIIGTFHGVATRYLAIYGHLIGVPKKFGIVDAGESREIVKRILNRLDLKYDPASITGYISREKSRGVSGTDYPSSNPSSALRKHVSPEYKTIYKEYQRYLQEMEMLDYDDLLVRCVELLQKFPTCVSNIEAVLIDEYQDTNTTQYELLKLFACAKGRITVVGDPDQSIYAWRSAEVRNLQRLIDEYPGTEEVALEQNYRSSAKIIDCSMRVIAQDKDRYEKGLVSVHKAGTKPTLRNFESANNQATWIAREVTRITHMTGNAIQWKDIAVLMRASSASRLIETALANEGIRYCMIGGFRFYDRAEIKLIMDYLRAISLPKNNEAFSRIVNEPKRYIGPVTIRNLLMTAETTHEALQDIVARHMRPDFPGKSAFNRAQQNRICKLMDLLKEARALMEKGEDGKEFNIVRLIELILDRLQFKEHLEKTYKEDHESRWDNVQELLSAAREFVNEFEDIPDDLPEVDGIEQKKHLNMLDSFLINAAMVSGQNETLKDEDGKGSVTLSTIHAAKGLEWPVVFVPNVHDGSIPFTKFGDVNYPEERRLLYVAMTRAKALLYLSYPMHESFGYEALFHSHPSKFLRSIENNFAKKSPSFTASVLSDLSSILHRDFPSIDAVYKGLPEMMVTEDAMFSDVADGSSKTHRLLDDGGRKRKRPDMDIGATRSWNPGYSTTMGQSANFTMGFIPASNLSIQPDKTRATSTSKATGRPSNSKTRVGAHMPSNSRTSHTLAKTTMANAVQHPPCNPATTTIGTKENSLPPHKLPAVNHGLWNHSLGQPCDAQKVNQEIKFSEGYTQAGKYPQFSSSPPRPEPMHLRYSHNTAGGGAAGKKTHPEVIVIDDDDDVTIDPAAQPAQTLHKTTMTTSFGGFHRPTGINRLNGPDKMARIQNVGKPPRTGAGSANKPFKMPAKRDA</sequence>
<dbReference type="PROSITE" id="PS51217">
    <property type="entry name" value="UVRD_HELICASE_CTER"/>
    <property type="match status" value="1"/>
</dbReference>
<comment type="caution">
    <text evidence="15">The sequence shown here is derived from an EMBL/GenBank/DDBJ whole genome shotgun (WGS) entry which is preliminary data.</text>
</comment>
<dbReference type="PROSITE" id="PS51198">
    <property type="entry name" value="UVRD_HELICASE_ATP_BIND"/>
    <property type="match status" value="1"/>
</dbReference>
<dbReference type="OrthoDB" id="1470711at2759"/>
<keyword evidence="2 11" id="KW-0547">Nucleotide-binding</keyword>
<evidence type="ECO:0000256" key="9">
    <source>
        <dbReference type="ARBA" id="ARBA00034808"/>
    </source>
</evidence>
<evidence type="ECO:0000256" key="1">
    <source>
        <dbReference type="ARBA" id="ARBA00009922"/>
    </source>
</evidence>
<dbReference type="InterPro" id="IPR027417">
    <property type="entry name" value="P-loop_NTPase"/>
</dbReference>
<comment type="similarity">
    <text evidence="1">Belongs to the helicase family. UvrD subfamily.</text>
</comment>
<comment type="catalytic activity">
    <reaction evidence="8">
        <text>Couples ATP hydrolysis with the unwinding of duplex DNA by translocating in the 3'-5' direction.</text>
        <dbReference type="EC" id="5.6.2.4"/>
    </reaction>
</comment>
<evidence type="ECO:0000256" key="6">
    <source>
        <dbReference type="ARBA" id="ARBA00023125"/>
    </source>
</evidence>
<feature type="region of interest" description="Disordered" evidence="12">
    <location>
        <begin position="731"/>
        <end position="760"/>
    </location>
</feature>
<feature type="compositionally biased region" description="Polar residues" evidence="12">
    <location>
        <begin position="781"/>
        <end position="804"/>
    </location>
</feature>
<dbReference type="CDD" id="cd18807">
    <property type="entry name" value="SF1_C_UvrD"/>
    <property type="match status" value="1"/>
</dbReference>
<feature type="domain" description="UvrD-like helicase ATP-binding" evidence="13">
    <location>
        <begin position="16"/>
        <end position="294"/>
    </location>
</feature>
<evidence type="ECO:0000313" key="16">
    <source>
        <dbReference type="Proteomes" id="UP000033483"/>
    </source>
</evidence>
<evidence type="ECO:0000256" key="7">
    <source>
        <dbReference type="ARBA" id="ARBA00023235"/>
    </source>
</evidence>
<evidence type="ECO:0000256" key="12">
    <source>
        <dbReference type="SAM" id="MobiDB-lite"/>
    </source>
</evidence>
<dbReference type="Proteomes" id="UP000033483">
    <property type="component" value="Unassembled WGS sequence"/>
</dbReference>
<dbReference type="GO" id="GO:0016787">
    <property type="term" value="F:hydrolase activity"/>
    <property type="evidence" value="ECO:0007669"/>
    <property type="project" value="UniProtKB-UniRule"/>
</dbReference>
<evidence type="ECO:0000256" key="3">
    <source>
        <dbReference type="ARBA" id="ARBA00022801"/>
    </source>
</evidence>
<dbReference type="Gene3D" id="3.40.50.300">
    <property type="entry name" value="P-loop containing nucleotide triphosphate hydrolases"/>
    <property type="match status" value="2"/>
</dbReference>
<keyword evidence="6" id="KW-0238">DNA-binding</keyword>
<keyword evidence="3 11" id="KW-0378">Hydrolase</keyword>
<dbReference type="GO" id="GO:0000725">
    <property type="term" value="P:recombinational repair"/>
    <property type="evidence" value="ECO:0007669"/>
    <property type="project" value="TreeGrafter"/>
</dbReference>
<protein>
    <recommendedName>
        <fullName evidence="9">DNA 3'-5' helicase</fullName>
        <ecNumber evidence="9">5.6.2.4</ecNumber>
    </recommendedName>
</protein>
<evidence type="ECO:0000256" key="8">
    <source>
        <dbReference type="ARBA" id="ARBA00034617"/>
    </source>
</evidence>
<evidence type="ECO:0000256" key="2">
    <source>
        <dbReference type="ARBA" id="ARBA00022741"/>
    </source>
</evidence>
<feature type="binding site" evidence="11">
    <location>
        <begin position="37"/>
        <end position="44"/>
    </location>
    <ligand>
        <name>ATP</name>
        <dbReference type="ChEBI" id="CHEBI:30616"/>
    </ligand>
</feature>
<keyword evidence="5 11" id="KW-0067">ATP-binding</keyword>